<dbReference type="Gene3D" id="1.20.1740.10">
    <property type="entry name" value="Amino acid/polyamine transporter I"/>
    <property type="match status" value="1"/>
</dbReference>
<feature type="compositionally biased region" description="Basic and acidic residues" evidence="6">
    <location>
        <begin position="474"/>
        <end position="486"/>
    </location>
</feature>
<evidence type="ECO:0000256" key="5">
    <source>
        <dbReference type="ARBA" id="ARBA00023136"/>
    </source>
</evidence>
<feature type="transmembrane region" description="Helical" evidence="7">
    <location>
        <begin position="184"/>
        <end position="201"/>
    </location>
</feature>
<feature type="transmembrane region" description="Helical" evidence="7">
    <location>
        <begin position="351"/>
        <end position="370"/>
    </location>
</feature>
<dbReference type="Proteomes" id="UP000199337">
    <property type="component" value="Unassembled WGS sequence"/>
</dbReference>
<dbReference type="PANTHER" id="PTHR43243:SF4">
    <property type="entry name" value="CATIONIC AMINO ACID TRANSPORTER 4"/>
    <property type="match status" value="1"/>
</dbReference>
<dbReference type="InterPro" id="IPR002293">
    <property type="entry name" value="AA/rel_permease1"/>
</dbReference>
<accession>A0A1I2TLY3</accession>
<feature type="transmembrane region" description="Helical" evidence="7">
    <location>
        <begin position="408"/>
        <end position="427"/>
    </location>
</feature>
<protein>
    <submittedName>
        <fullName evidence="8">Amino acid/polyamine/organocation transporter, APC superfamily</fullName>
    </submittedName>
</protein>
<evidence type="ECO:0000256" key="2">
    <source>
        <dbReference type="ARBA" id="ARBA00022448"/>
    </source>
</evidence>
<evidence type="ECO:0000313" key="8">
    <source>
        <dbReference type="EMBL" id="SFG65932.1"/>
    </source>
</evidence>
<evidence type="ECO:0000256" key="1">
    <source>
        <dbReference type="ARBA" id="ARBA00004141"/>
    </source>
</evidence>
<sequence>MDIWRKKSIENMLAEREENKRGLVKTLGVADLTALGVGAVIGTGIFVLTGVAAANYAGPGVVFSFILSGIAAGLAAMVYAELAAAIPSAGSAYTFSYVSLGEMIAWLVGWNLILEYLVAAGAVSIGWSSYVKDLVQSLGFTLPTAYTTSPFDGGIINLPAVFIVLAITGLIITGTQHSATANKIIVIAKLAAIALFIALGIQHINPANWQPLLPYGISGVFHGAAIVFFAYIGFDAVATASEEVKKPQKDLPRSIILTLVISTTLYVIVAGILTAMVKYTALNTASPVTTALLRVGIPWASAVVSVGALAGLTSVLLVSMYGQSRIFFAMARDNLLPPIFDWLHPRLKTPVWDSIIIGIVVAAIGAFLPIGLVAELANIGTLTAFIAVSIGAIILRRTKPDLHRPFRLPFMPVIPILTIISAAYLAINLPPLTWVRFAVWIGLGLLVYAYYGYKRSNLAGNSETSFSAAAVPEAARKPVPPKDNDD</sequence>
<dbReference type="GO" id="GO:0016020">
    <property type="term" value="C:membrane"/>
    <property type="evidence" value="ECO:0007669"/>
    <property type="project" value="UniProtKB-SubCell"/>
</dbReference>
<dbReference type="Pfam" id="PF13520">
    <property type="entry name" value="AA_permease_2"/>
    <property type="match status" value="1"/>
</dbReference>
<proteinExistence type="predicted"/>
<evidence type="ECO:0000256" key="6">
    <source>
        <dbReference type="SAM" id="MobiDB-lite"/>
    </source>
</evidence>
<feature type="transmembrane region" description="Helical" evidence="7">
    <location>
        <begin position="433"/>
        <end position="451"/>
    </location>
</feature>
<feature type="region of interest" description="Disordered" evidence="6">
    <location>
        <begin position="467"/>
        <end position="486"/>
    </location>
</feature>
<keyword evidence="2" id="KW-0813">Transport</keyword>
<keyword evidence="9" id="KW-1185">Reference proteome</keyword>
<feature type="transmembrane region" description="Helical" evidence="7">
    <location>
        <begin position="29"/>
        <end position="54"/>
    </location>
</feature>
<dbReference type="EMBL" id="FOOX01000007">
    <property type="protein sequence ID" value="SFG65932.1"/>
    <property type="molecule type" value="Genomic_DNA"/>
</dbReference>
<dbReference type="PANTHER" id="PTHR43243">
    <property type="entry name" value="INNER MEMBRANE TRANSPORTER YGJI-RELATED"/>
    <property type="match status" value="1"/>
</dbReference>
<organism evidence="8 9">
    <name type="scientific">Desulfotruncus arcticus DSM 17038</name>
    <dbReference type="NCBI Taxonomy" id="1121424"/>
    <lineage>
        <taxon>Bacteria</taxon>
        <taxon>Bacillati</taxon>
        <taxon>Bacillota</taxon>
        <taxon>Clostridia</taxon>
        <taxon>Eubacteriales</taxon>
        <taxon>Desulfallaceae</taxon>
        <taxon>Desulfotruncus</taxon>
    </lineage>
</organism>
<feature type="transmembrane region" description="Helical" evidence="7">
    <location>
        <begin position="60"/>
        <end position="82"/>
    </location>
</feature>
<reference evidence="9" key="1">
    <citation type="submission" date="2016-10" db="EMBL/GenBank/DDBJ databases">
        <authorList>
            <person name="Varghese N."/>
            <person name="Submissions S."/>
        </authorList>
    </citation>
    <scope>NUCLEOTIDE SEQUENCE [LARGE SCALE GENOMIC DNA]</scope>
    <source>
        <strain evidence="9">DSM 17038</strain>
    </source>
</reference>
<feature type="transmembrane region" description="Helical" evidence="7">
    <location>
        <begin position="297"/>
        <end position="322"/>
    </location>
</feature>
<feature type="transmembrane region" description="Helical" evidence="7">
    <location>
        <begin position="376"/>
        <end position="396"/>
    </location>
</feature>
<dbReference type="AlphaFoldDB" id="A0A1I2TLY3"/>
<dbReference type="RefSeq" id="WP_238456425.1">
    <property type="nucleotide sequence ID" value="NZ_FOOX01000007.1"/>
</dbReference>
<feature type="transmembrane region" description="Helical" evidence="7">
    <location>
        <begin position="150"/>
        <end position="172"/>
    </location>
</feature>
<evidence type="ECO:0000256" key="3">
    <source>
        <dbReference type="ARBA" id="ARBA00022692"/>
    </source>
</evidence>
<gene>
    <name evidence="8" type="ORF">SAMN05660649_02331</name>
</gene>
<evidence type="ECO:0000256" key="7">
    <source>
        <dbReference type="SAM" id="Phobius"/>
    </source>
</evidence>
<feature type="transmembrane region" description="Helical" evidence="7">
    <location>
        <begin position="213"/>
        <end position="234"/>
    </location>
</feature>
<evidence type="ECO:0000313" key="9">
    <source>
        <dbReference type="Proteomes" id="UP000199337"/>
    </source>
</evidence>
<dbReference type="GO" id="GO:0015171">
    <property type="term" value="F:amino acid transmembrane transporter activity"/>
    <property type="evidence" value="ECO:0007669"/>
    <property type="project" value="TreeGrafter"/>
</dbReference>
<dbReference type="STRING" id="341036.SAMN05660649_02331"/>
<comment type="subcellular location">
    <subcellularLocation>
        <location evidence="1">Membrane</location>
        <topology evidence="1">Multi-pass membrane protein</topology>
    </subcellularLocation>
</comment>
<dbReference type="PIRSF" id="PIRSF006060">
    <property type="entry name" value="AA_transporter"/>
    <property type="match status" value="1"/>
</dbReference>
<evidence type="ECO:0000256" key="4">
    <source>
        <dbReference type="ARBA" id="ARBA00022989"/>
    </source>
</evidence>
<feature type="transmembrane region" description="Helical" evidence="7">
    <location>
        <begin position="255"/>
        <end position="277"/>
    </location>
</feature>
<name>A0A1I2TLY3_9FIRM</name>
<keyword evidence="4 7" id="KW-1133">Transmembrane helix</keyword>
<keyword evidence="3 7" id="KW-0812">Transmembrane</keyword>
<feature type="transmembrane region" description="Helical" evidence="7">
    <location>
        <begin position="103"/>
        <end position="130"/>
    </location>
</feature>
<keyword evidence="5 7" id="KW-0472">Membrane</keyword>